<dbReference type="EMBL" id="AQRA01000007">
    <property type="protein sequence ID" value="EZH72919.1"/>
    <property type="molecule type" value="Genomic_DNA"/>
</dbReference>
<dbReference type="InterPro" id="IPR053193">
    <property type="entry name" value="MetalloPDE_YfcE-like"/>
</dbReference>
<proteinExistence type="inferred from homology"/>
<protein>
    <recommendedName>
        <fullName evidence="2">Phosphoesterase</fullName>
        <ecNumber evidence="2">3.1.4.-</ecNumber>
    </recommendedName>
</protein>
<dbReference type="InterPro" id="IPR024654">
    <property type="entry name" value="Calcineurin-like_PHP_lpxH"/>
</dbReference>
<dbReference type="PANTHER" id="PTHR43165:SF1">
    <property type="entry name" value="PHOSPHODIESTERASE MJ0936"/>
    <property type="match status" value="1"/>
</dbReference>
<dbReference type="InterPro" id="IPR029052">
    <property type="entry name" value="Metallo-depent_PP-like"/>
</dbReference>
<gene>
    <name evidence="4" type="ORF">ATO12_22585</name>
</gene>
<dbReference type="CDD" id="cd00841">
    <property type="entry name" value="MPP_YfcE"/>
    <property type="match status" value="1"/>
</dbReference>
<sequence length="196" mass="22078">MKIAIISDIHENFHNLILALEEIEKQNCKQILCLGDLMNAGIAKVLSCSTIPVFMIWGNNDGEKVEITKVAHHQEGNLSVSLNTYDFLEIDNRKIFISHYDDLAIPMANSGLYDAVFFGHTHISSFQKENETWVVNPGEISAHKTGIASLAIYDTDANNVNIVELKNSITLKTELVTDFFKKNKEVLKLRSEKLLM</sequence>
<dbReference type="InterPro" id="IPR041802">
    <property type="entry name" value="MPP_YfcE"/>
</dbReference>
<dbReference type="EC" id="3.1.4.-" evidence="2"/>
<name>A0A023BSI8_9FLAO</name>
<dbReference type="PANTHER" id="PTHR43165">
    <property type="entry name" value="METALLOPHOSPHOESTERASE"/>
    <property type="match status" value="1"/>
</dbReference>
<keyword evidence="5" id="KW-1185">Reference proteome</keyword>
<dbReference type="OrthoDB" id="9813918at2"/>
<keyword evidence="2" id="KW-0479">Metal-binding</keyword>
<dbReference type="AlphaFoldDB" id="A0A023BSI8"/>
<organism evidence="4 5">
    <name type="scientific">Aquimarina atlantica</name>
    <dbReference type="NCBI Taxonomy" id="1317122"/>
    <lineage>
        <taxon>Bacteria</taxon>
        <taxon>Pseudomonadati</taxon>
        <taxon>Bacteroidota</taxon>
        <taxon>Flavobacteriia</taxon>
        <taxon>Flavobacteriales</taxon>
        <taxon>Flavobacteriaceae</taxon>
        <taxon>Aquimarina</taxon>
    </lineage>
</organism>
<evidence type="ECO:0000259" key="3">
    <source>
        <dbReference type="Pfam" id="PF12850"/>
    </source>
</evidence>
<dbReference type="GO" id="GO:0046872">
    <property type="term" value="F:metal ion binding"/>
    <property type="evidence" value="ECO:0007669"/>
    <property type="project" value="UniProtKB-KW"/>
</dbReference>
<reference evidence="4 5" key="1">
    <citation type="submission" date="2014-04" db="EMBL/GenBank/DDBJ databases">
        <title>Aquimarina sp. 22II-S11-z7 Genome Sequencing.</title>
        <authorList>
            <person name="Lai Q."/>
        </authorList>
    </citation>
    <scope>NUCLEOTIDE SEQUENCE [LARGE SCALE GENOMIC DNA]</scope>
    <source>
        <strain evidence="4 5">22II-S11-z7</strain>
    </source>
</reference>
<dbReference type="STRING" id="1317122.ATO12_22585"/>
<dbReference type="eggNOG" id="COG0622">
    <property type="taxonomic scope" value="Bacteria"/>
</dbReference>
<dbReference type="Proteomes" id="UP000023541">
    <property type="component" value="Unassembled WGS sequence"/>
</dbReference>
<evidence type="ECO:0000313" key="5">
    <source>
        <dbReference type="Proteomes" id="UP000023541"/>
    </source>
</evidence>
<feature type="domain" description="Calcineurin-like phosphoesterase" evidence="3">
    <location>
        <begin position="1"/>
        <end position="157"/>
    </location>
</feature>
<dbReference type="GO" id="GO:0016787">
    <property type="term" value="F:hydrolase activity"/>
    <property type="evidence" value="ECO:0007669"/>
    <property type="project" value="UniProtKB-UniRule"/>
</dbReference>
<evidence type="ECO:0000313" key="4">
    <source>
        <dbReference type="EMBL" id="EZH72919.1"/>
    </source>
</evidence>
<comment type="similarity">
    <text evidence="1 2">Belongs to the metallophosphoesterase superfamily. YfcE family.</text>
</comment>
<dbReference type="SUPFAM" id="SSF56300">
    <property type="entry name" value="Metallo-dependent phosphatases"/>
    <property type="match status" value="1"/>
</dbReference>
<dbReference type="Pfam" id="PF12850">
    <property type="entry name" value="Metallophos_2"/>
    <property type="match status" value="1"/>
</dbReference>
<evidence type="ECO:0000256" key="2">
    <source>
        <dbReference type="RuleBase" id="RU362039"/>
    </source>
</evidence>
<dbReference type="RefSeq" id="WP_051575925.1">
    <property type="nucleotide sequence ID" value="NZ_AQRA01000007.1"/>
</dbReference>
<comment type="cofactor">
    <cofactor evidence="2">
        <name>a divalent metal cation</name>
        <dbReference type="ChEBI" id="CHEBI:60240"/>
    </cofactor>
</comment>
<dbReference type="Gene3D" id="3.60.21.10">
    <property type="match status" value="1"/>
</dbReference>
<accession>A0A023BSI8</accession>
<dbReference type="InterPro" id="IPR000979">
    <property type="entry name" value="Phosphodiesterase_MJ0936/Vps29"/>
</dbReference>
<comment type="caution">
    <text evidence="4">The sequence shown here is derived from an EMBL/GenBank/DDBJ whole genome shotgun (WGS) entry which is preliminary data.</text>
</comment>
<evidence type="ECO:0000256" key="1">
    <source>
        <dbReference type="ARBA" id="ARBA00008950"/>
    </source>
</evidence>
<dbReference type="NCBIfam" id="TIGR00040">
    <property type="entry name" value="yfcE"/>
    <property type="match status" value="1"/>
</dbReference>